<reference evidence="1 2" key="1">
    <citation type="submission" date="2021-06" db="EMBL/GenBank/DDBJ databases">
        <authorList>
            <person name="Kallberg Y."/>
            <person name="Tangrot J."/>
            <person name="Rosling A."/>
        </authorList>
    </citation>
    <scope>NUCLEOTIDE SEQUENCE [LARGE SCALE GENOMIC DNA]</scope>
    <source>
        <strain evidence="1 2">120-4 pot B 10/14</strain>
    </source>
</reference>
<feature type="non-terminal residue" evidence="1">
    <location>
        <position position="50"/>
    </location>
</feature>
<keyword evidence="2" id="KW-1185">Reference proteome</keyword>
<proteinExistence type="predicted"/>
<name>A0ABN7X885_GIGMA</name>
<evidence type="ECO:0000313" key="2">
    <source>
        <dbReference type="Proteomes" id="UP000789901"/>
    </source>
</evidence>
<comment type="caution">
    <text evidence="1">The sequence shown here is derived from an EMBL/GenBank/DDBJ whole genome shotgun (WGS) entry which is preliminary data.</text>
</comment>
<feature type="non-terminal residue" evidence="1">
    <location>
        <position position="1"/>
    </location>
</feature>
<evidence type="ECO:0000313" key="1">
    <source>
        <dbReference type="EMBL" id="CAG8849885.1"/>
    </source>
</evidence>
<accession>A0ABN7X885</accession>
<organism evidence="1 2">
    <name type="scientific">Gigaspora margarita</name>
    <dbReference type="NCBI Taxonomy" id="4874"/>
    <lineage>
        <taxon>Eukaryota</taxon>
        <taxon>Fungi</taxon>
        <taxon>Fungi incertae sedis</taxon>
        <taxon>Mucoromycota</taxon>
        <taxon>Glomeromycotina</taxon>
        <taxon>Glomeromycetes</taxon>
        <taxon>Diversisporales</taxon>
        <taxon>Gigasporaceae</taxon>
        <taxon>Gigaspora</taxon>
    </lineage>
</organism>
<dbReference type="EMBL" id="CAJVQB010098470">
    <property type="protein sequence ID" value="CAG8849885.1"/>
    <property type="molecule type" value="Genomic_DNA"/>
</dbReference>
<dbReference type="Proteomes" id="UP000789901">
    <property type="component" value="Unassembled WGS sequence"/>
</dbReference>
<gene>
    <name evidence="1" type="ORF">GMARGA_LOCUS39933</name>
</gene>
<sequence length="50" mass="5662">YPRAVPHCVHISWSCGSGLAIFNKYFLKIKSTTLAKYLHLIRICEVTPGK</sequence>
<protein>
    <submittedName>
        <fullName evidence="1">17884_t:CDS:1</fullName>
    </submittedName>
</protein>